<dbReference type="GO" id="GO:0005739">
    <property type="term" value="C:mitochondrion"/>
    <property type="evidence" value="ECO:0007669"/>
    <property type="project" value="UniProtKB-SubCell"/>
</dbReference>
<dbReference type="EC" id="2.8.3.5" evidence="4"/>
<keyword evidence="5 9" id="KW-0808">Transferase</keyword>
<feature type="active site" description="5-glutamyl coenzyme A thioester intermediate" evidence="8">
    <location>
        <position position="358"/>
    </location>
</feature>
<dbReference type="PIRSF" id="PIRSF000858">
    <property type="entry name" value="SCOT-t"/>
    <property type="match status" value="1"/>
</dbReference>
<dbReference type="PROSITE" id="PS01274">
    <property type="entry name" value="COA_TRANSF_2"/>
    <property type="match status" value="1"/>
</dbReference>
<dbReference type="GO" id="GO:0046952">
    <property type="term" value="P:ketone body catabolic process"/>
    <property type="evidence" value="ECO:0007669"/>
    <property type="project" value="InterPro"/>
</dbReference>
<evidence type="ECO:0000313" key="9">
    <source>
        <dbReference type="EMBL" id="JAC88995.1"/>
    </source>
</evidence>
<reference evidence="9" key="1">
    <citation type="journal article" date="2013" name="PLoS ONE">
        <title>Evidence for a hydrogenosomal-type anaerobic ATP generation pathway in Acanthamoeba castellanii.</title>
        <authorList>
            <person name="Leger M.M."/>
            <person name="Gawryluk R.M."/>
            <person name="Gray M.W."/>
            <person name="Roger A.J."/>
        </authorList>
    </citation>
    <scope>NUCLEOTIDE SEQUENCE</scope>
    <source>
        <strain evidence="9">Neff</strain>
    </source>
</reference>
<accession>A0A090X860</accession>
<dbReference type="Gene3D" id="3.40.1080.10">
    <property type="entry name" value="Glutaconate Coenzyme A-transferase"/>
    <property type="match status" value="2"/>
</dbReference>
<dbReference type="PROSITE" id="PS01273">
    <property type="entry name" value="COA_TRANSF_1"/>
    <property type="match status" value="1"/>
</dbReference>
<comment type="similarity">
    <text evidence="3">Belongs to the 3-oxoacid CoA-transferase family.</text>
</comment>
<evidence type="ECO:0000256" key="2">
    <source>
        <dbReference type="ARBA" id="ARBA00004753"/>
    </source>
</evidence>
<dbReference type="GO" id="GO:0008260">
    <property type="term" value="F:succinyl-CoA:3-oxo-acid CoA-transferase activity"/>
    <property type="evidence" value="ECO:0007669"/>
    <property type="project" value="UniProtKB-EC"/>
</dbReference>
<evidence type="ECO:0000256" key="7">
    <source>
        <dbReference type="ARBA" id="ARBA00023128"/>
    </source>
</evidence>
<dbReference type="SMART" id="SM00882">
    <property type="entry name" value="CoA_trans"/>
    <property type="match status" value="2"/>
</dbReference>
<dbReference type="InterPro" id="IPR004165">
    <property type="entry name" value="CoA_trans_fam_I"/>
</dbReference>
<keyword evidence="7" id="KW-0496">Mitochondrion</keyword>
<dbReference type="Pfam" id="PF01144">
    <property type="entry name" value="CoA_trans"/>
    <property type="match status" value="2"/>
</dbReference>
<dbReference type="VEuPathDB" id="AmoebaDB:ACA1_164100"/>
<proteinExistence type="inferred from homology"/>
<comment type="subcellular location">
    <subcellularLocation>
        <location evidence="1">Mitochondrion</location>
    </subcellularLocation>
</comment>
<dbReference type="UniPathway" id="UPA00929">
    <property type="reaction ID" value="UER00894"/>
</dbReference>
<dbReference type="FunFam" id="3.40.1080.10:FF:000001">
    <property type="entry name" value="Succinyl-coa:3-ketoacid-coenzyme a transferase subunit b"/>
    <property type="match status" value="1"/>
</dbReference>
<gene>
    <name evidence="9" type="primary">SCOT</name>
</gene>
<name>A0A090X860_ACACA</name>
<dbReference type="EMBL" id="GANQ01000007">
    <property type="protein sequence ID" value="JAC88995.1"/>
    <property type="molecule type" value="Transcribed_RNA"/>
</dbReference>
<protein>
    <recommendedName>
        <fullName evidence="4">3-oxoacid CoA-transferase</fullName>
        <ecNumber evidence="4">2.8.3.5</ecNumber>
    </recommendedName>
</protein>
<evidence type="ECO:0000256" key="1">
    <source>
        <dbReference type="ARBA" id="ARBA00004173"/>
    </source>
</evidence>
<evidence type="ECO:0000256" key="8">
    <source>
        <dbReference type="PIRSR" id="PIRSR000858-1"/>
    </source>
</evidence>
<dbReference type="InterPro" id="IPR004163">
    <property type="entry name" value="CoA_transf_BS"/>
</dbReference>
<evidence type="ECO:0000256" key="4">
    <source>
        <dbReference type="ARBA" id="ARBA00012490"/>
    </source>
</evidence>
<dbReference type="NCBIfam" id="TIGR02429">
    <property type="entry name" value="pcaI_scoA_fam"/>
    <property type="match status" value="1"/>
</dbReference>
<dbReference type="InterPro" id="IPR012792">
    <property type="entry name" value="3-oxoacid_CoA-transf_A"/>
</dbReference>
<dbReference type="AlphaFoldDB" id="A0A090X860"/>
<organism evidence="9">
    <name type="scientific">Acanthamoeba castellanii</name>
    <name type="common">Amoeba</name>
    <dbReference type="NCBI Taxonomy" id="5755"/>
    <lineage>
        <taxon>Eukaryota</taxon>
        <taxon>Amoebozoa</taxon>
        <taxon>Discosea</taxon>
        <taxon>Longamoebia</taxon>
        <taxon>Centramoebida</taxon>
        <taxon>Acanthamoebidae</taxon>
        <taxon>Acanthamoeba</taxon>
    </lineage>
</organism>
<dbReference type="FunFam" id="3.40.1080.10:FF:000002">
    <property type="entry name" value="Succinyl-CoA:3-ketoacid-coenzyme A transferase, mitochondrial"/>
    <property type="match status" value="1"/>
</dbReference>
<dbReference type="SUPFAM" id="SSF100950">
    <property type="entry name" value="NagB/RpiA/CoA transferase-like"/>
    <property type="match status" value="2"/>
</dbReference>
<dbReference type="InterPro" id="IPR012791">
    <property type="entry name" value="3-oxoacid_CoA-transf_B"/>
</dbReference>
<evidence type="ECO:0000256" key="6">
    <source>
        <dbReference type="ARBA" id="ARBA00022946"/>
    </source>
</evidence>
<dbReference type="NCBIfam" id="TIGR02428">
    <property type="entry name" value="pcaJ_scoB_fam"/>
    <property type="match status" value="1"/>
</dbReference>
<evidence type="ECO:0000256" key="3">
    <source>
        <dbReference type="ARBA" id="ARBA00007154"/>
    </source>
</evidence>
<dbReference type="InterPro" id="IPR037171">
    <property type="entry name" value="NagB/RpiA_transferase-like"/>
</dbReference>
<sequence>AFVLRFFANTAHPPSLQARHKLDIWHTMRQSTMRGIVLTRGSRGFHTTSLLRSKIVGSAEEAVKDVKDGSKLLVGGFGLCGIPEKLIGALRTTGVKDLTVVSNNCGVDDFGLGLLLQTRQIKRMISSYVGENAIFEKQYLSGELELELIPQGTLAERCRAGGAGIPAFYTPTGVGTFLEEGGFPIKYNTDGSVAIASKPREVREFNGRKFIMEEAITGDFSLIKGWKADTRGNIVFRYTARNFNPPVATAGKICIAEVEEIVEAGSLHPDEIHLPGIYVNRLIKGTGYEKRIEKLTLDKGQPAKGDAPKNEAAITREKIARRAALEFQDGMYCNLGIGIPTLASNYIRSGIHIELQSENGLLGMGPFPKPGNQDPDLINAGKETVTTLPGSSIFSSDQSFAMIRGAHVNLTILGGMQVSSNGDLANWVIPGKMVKGPGGAMDLTCSGSRVVVTMEHKDKSGKPKILNRCNLPLTAQGCVNRIITEMAVFDVDRSGLTLIEVAEGVTVDDVKKYTEPEFKVSPNLKKIAYA</sequence>
<feature type="non-terminal residue" evidence="9">
    <location>
        <position position="1"/>
    </location>
</feature>
<comment type="pathway">
    <text evidence="2">Ketone metabolism; succinyl-CoA degradation; acetoacetyl-CoA from succinyl-CoA: step 1/1.</text>
</comment>
<dbReference type="InterPro" id="IPR014388">
    <property type="entry name" value="3-oxoacid_CoA-transferase"/>
</dbReference>
<keyword evidence="6" id="KW-0809">Transit peptide</keyword>
<dbReference type="InterPro" id="IPR004164">
    <property type="entry name" value="CoA_transf_AS"/>
</dbReference>
<dbReference type="PANTHER" id="PTHR13707">
    <property type="entry name" value="KETOACID-COENZYME A TRANSFERASE"/>
    <property type="match status" value="1"/>
</dbReference>
<evidence type="ECO:0000256" key="5">
    <source>
        <dbReference type="ARBA" id="ARBA00022679"/>
    </source>
</evidence>
<dbReference type="PANTHER" id="PTHR13707:SF23">
    <property type="entry name" value="SUCCINYL-COA:3-KETOACID-COENZYME A TRANSFERASE"/>
    <property type="match status" value="1"/>
</dbReference>